<dbReference type="InterPro" id="IPR036770">
    <property type="entry name" value="Ankyrin_rpt-contain_sf"/>
</dbReference>
<proteinExistence type="predicted"/>
<keyword evidence="1" id="KW-0677">Repeat</keyword>
<dbReference type="AlphaFoldDB" id="A0A7S1Z5L5"/>
<accession>A0A7S1Z5L5</accession>
<dbReference type="GO" id="GO:0005737">
    <property type="term" value="C:cytoplasm"/>
    <property type="evidence" value="ECO:0007669"/>
    <property type="project" value="TreeGrafter"/>
</dbReference>
<dbReference type="InterPro" id="IPR002110">
    <property type="entry name" value="Ankyrin_rpt"/>
</dbReference>
<dbReference type="SUPFAM" id="SSF48403">
    <property type="entry name" value="Ankyrin repeat"/>
    <property type="match status" value="1"/>
</dbReference>
<dbReference type="EMBL" id="HBGN01016273">
    <property type="protein sequence ID" value="CAD9328878.1"/>
    <property type="molecule type" value="Transcribed_RNA"/>
</dbReference>
<gene>
    <name evidence="3" type="ORF">DBRI1063_LOCUS10467</name>
</gene>
<keyword evidence="2" id="KW-0040">ANK repeat</keyword>
<dbReference type="PANTHER" id="PTHR24153">
    <property type="entry name" value="ESPIN"/>
    <property type="match status" value="1"/>
</dbReference>
<dbReference type="GO" id="GO:0051015">
    <property type="term" value="F:actin filament binding"/>
    <property type="evidence" value="ECO:0007669"/>
    <property type="project" value="TreeGrafter"/>
</dbReference>
<evidence type="ECO:0000256" key="2">
    <source>
        <dbReference type="ARBA" id="ARBA00023043"/>
    </source>
</evidence>
<dbReference type="PANTHER" id="PTHR24153:SF8">
    <property type="entry name" value="FORKED, ISOFORM F"/>
    <property type="match status" value="1"/>
</dbReference>
<organism evidence="3">
    <name type="scientific">Ditylum brightwellii</name>
    <dbReference type="NCBI Taxonomy" id="49249"/>
    <lineage>
        <taxon>Eukaryota</taxon>
        <taxon>Sar</taxon>
        <taxon>Stramenopiles</taxon>
        <taxon>Ochrophyta</taxon>
        <taxon>Bacillariophyta</taxon>
        <taxon>Mediophyceae</taxon>
        <taxon>Lithodesmiophycidae</taxon>
        <taxon>Lithodesmiales</taxon>
        <taxon>Lithodesmiaceae</taxon>
        <taxon>Ditylum</taxon>
    </lineage>
</organism>
<sequence>MAESKLSELLDFDPRNEDNSHKVDGDAIIREVEKNPYSAEQKYLFLQNSNGTYMPTKCFPLHHAIALKLDINVINALSNDVALKDKYFFTRCIHLALECDSSLEVVMLLLEKKPEAARVKGSLGQTPLHWACKYRAPVEVVSLLLSRWPESIKQKSSGGLTPLHQACIVGAPVEVLSLLLKSWPDAIKEKDNYGHTFFHYARMCRAPMNVILLILDKWLEDKENRYSHKVESLKYNASENVKKLLSYVSSLFNDEANNPCPNEILSFFIGIKWWKGVLLLINRYPNMTKSFDLQTNAMADYLSVVGQRCNLTTLWEVIENEQDLLGDV</sequence>
<dbReference type="GO" id="GO:0051017">
    <property type="term" value="P:actin filament bundle assembly"/>
    <property type="evidence" value="ECO:0007669"/>
    <property type="project" value="TreeGrafter"/>
</dbReference>
<evidence type="ECO:0000256" key="1">
    <source>
        <dbReference type="ARBA" id="ARBA00022737"/>
    </source>
</evidence>
<reference evidence="3" key="1">
    <citation type="submission" date="2021-01" db="EMBL/GenBank/DDBJ databases">
        <authorList>
            <person name="Corre E."/>
            <person name="Pelletier E."/>
            <person name="Niang G."/>
            <person name="Scheremetjew M."/>
            <person name="Finn R."/>
            <person name="Kale V."/>
            <person name="Holt S."/>
            <person name="Cochrane G."/>
            <person name="Meng A."/>
            <person name="Brown T."/>
            <person name="Cohen L."/>
        </authorList>
    </citation>
    <scope>NUCLEOTIDE SEQUENCE</scope>
    <source>
        <strain evidence="3">Pop2</strain>
    </source>
</reference>
<dbReference type="InterPro" id="IPR052420">
    <property type="entry name" value="Espin/Espin-like"/>
</dbReference>
<evidence type="ECO:0000313" key="3">
    <source>
        <dbReference type="EMBL" id="CAD9328878.1"/>
    </source>
</evidence>
<dbReference type="Pfam" id="PF00023">
    <property type="entry name" value="Ank"/>
    <property type="match status" value="1"/>
</dbReference>
<protein>
    <submittedName>
        <fullName evidence="3">Uncharacterized protein</fullName>
    </submittedName>
</protein>
<name>A0A7S1Z5L5_9STRA</name>
<dbReference type="Pfam" id="PF12796">
    <property type="entry name" value="Ank_2"/>
    <property type="match status" value="1"/>
</dbReference>
<dbReference type="Gene3D" id="1.25.40.20">
    <property type="entry name" value="Ankyrin repeat-containing domain"/>
    <property type="match status" value="1"/>
</dbReference>